<dbReference type="InterPro" id="IPR058004">
    <property type="entry name" value="ORF43.1"/>
</dbReference>
<name>A0A2H4YFZ2_9CAUD</name>
<sequence>MTNEIKQEIMKSMKIAYGLSHDQTLFDLDEKEQLEFQKEFEKATNPDYKVFQAIIKTCTSSGVKYTRYTVEI</sequence>
<keyword evidence="2" id="KW-1185">Reference proteome</keyword>
<gene>
    <name evidence="1" type="ORF">Cf1_00051</name>
</gene>
<proteinExistence type="predicted"/>
<dbReference type="Pfam" id="PF25760">
    <property type="entry name" value="Phage_RB18_ORF43"/>
    <property type="match status" value="1"/>
</dbReference>
<organism evidence="1 2">
    <name type="scientific">Citrobacter phage CF1 ERZ-2017</name>
    <dbReference type="NCBI Taxonomy" id="2267236"/>
    <lineage>
        <taxon>Viruses</taxon>
        <taxon>Duplodnaviria</taxon>
        <taxon>Heunggongvirae</taxon>
        <taxon>Uroviricota</taxon>
        <taxon>Caudoviricetes</taxon>
        <taxon>Pantevenvirales</taxon>
        <taxon>Straboviridae</taxon>
        <taxon>Tevenvirinae</taxon>
        <taxon>Moonvirus</taxon>
        <taxon>Moonvirus cf1</taxon>
    </lineage>
</organism>
<evidence type="ECO:0000313" key="2">
    <source>
        <dbReference type="Proteomes" id="UP000240395"/>
    </source>
</evidence>
<dbReference type="EMBL" id="MG250484">
    <property type="protein sequence ID" value="AUE22924.1"/>
    <property type="molecule type" value="Genomic_DNA"/>
</dbReference>
<dbReference type="Proteomes" id="UP000240395">
    <property type="component" value="Segment"/>
</dbReference>
<evidence type="ECO:0000313" key="1">
    <source>
        <dbReference type="EMBL" id="AUE22924.1"/>
    </source>
</evidence>
<reference evidence="1 2" key="1">
    <citation type="submission" date="2017-10" db="EMBL/GenBank/DDBJ databases">
        <title>Antibacterial composition for extension of chilled fish shelf life and decreasing of risk of food-borne infections, bacteriophage strains for its preparation.</title>
        <authorList>
            <person name="Zulkarneev E.R."/>
            <person name="Aleshkin A.V."/>
            <person name="Rubalsky O.V."/>
            <person name="Kiseleva I.A."/>
            <person name="Rubalskii E.O."/>
            <person name="Lebedev S.N."/>
        </authorList>
    </citation>
    <scope>NUCLEOTIDE SEQUENCE [LARGE SCALE GENOMIC DNA]</scope>
</reference>
<protein>
    <submittedName>
        <fullName evidence="1">Uncharacterized protein</fullName>
    </submittedName>
</protein>
<accession>A0A2H4YFZ2</accession>